<dbReference type="GeneID" id="117349295"/>
<evidence type="ECO:0000313" key="10">
    <source>
        <dbReference type="RefSeq" id="XP_033778450.1"/>
    </source>
</evidence>
<evidence type="ECO:0000313" key="6">
    <source>
        <dbReference type="Proteomes" id="UP000515159"/>
    </source>
</evidence>
<dbReference type="GO" id="GO:0016301">
    <property type="term" value="F:kinase activity"/>
    <property type="evidence" value="ECO:0007669"/>
    <property type="project" value="UniProtKB-KW"/>
</dbReference>
<gene>
    <name evidence="7 8 9 10" type="primary">AURKAIP1</name>
</gene>
<protein>
    <recommendedName>
        <fullName evidence="4">Small ribosomal subunit protein mS38</fullName>
    </recommendedName>
</protein>
<dbReference type="KEGG" id="gsh:117349295"/>
<dbReference type="CTD" id="54998"/>
<evidence type="ECO:0000256" key="2">
    <source>
        <dbReference type="ARBA" id="ARBA00023128"/>
    </source>
</evidence>
<evidence type="ECO:0000256" key="1">
    <source>
        <dbReference type="ARBA" id="ARBA00004173"/>
    </source>
</evidence>
<dbReference type="Proteomes" id="UP000515159">
    <property type="component" value="Chromosome 15"/>
</dbReference>
<keyword evidence="7 8" id="KW-0808">Transferase</keyword>
<dbReference type="PANTHER" id="PTHR32035">
    <property type="entry name" value="AURORA KINASE A-INTERACTING PROTEIN"/>
    <property type="match status" value="1"/>
</dbReference>
<evidence type="ECO:0000313" key="9">
    <source>
        <dbReference type="RefSeq" id="XP_033778449.1"/>
    </source>
</evidence>
<accession>A0A6P8PUK8</accession>
<dbReference type="OrthoDB" id="6139741at2759"/>
<proteinExistence type="inferred from homology"/>
<comment type="similarity">
    <text evidence="3">Belongs to the mitochondrion-specific ribosomal protein mS38 family.</text>
</comment>
<dbReference type="Pfam" id="PF08213">
    <property type="entry name" value="COX24_C"/>
    <property type="match status" value="1"/>
</dbReference>
<reference evidence="7 8" key="1">
    <citation type="submission" date="2025-04" db="UniProtKB">
        <authorList>
            <consortium name="RefSeq"/>
        </authorList>
    </citation>
    <scope>IDENTIFICATION</scope>
</reference>
<dbReference type="GO" id="GO:0005739">
    <property type="term" value="C:mitochondrion"/>
    <property type="evidence" value="ECO:0007669"/>
    <property type="project" value="UniProtKB-SubCell"/>
</dbReference>
<evidence type="ECO:0000313" key="7">
    <source>
        <dbReference type="RefSeq" id="XP_033778447.1"/>
    </source>
</evidence>
<dbReference type="RefSeq" id="XP_033778447.1">
    <property type="nucleotide sequence ID" value="XM_033922556.1"/>
</dbReference>
<organism evidence="6 8">
    <name type="scientific">Geotrypetes seraphini</name>
    <name type="common">Gaboon caecilian</name>
    <name type="synonym">Caecilia seraphini</name>
    <dbReference type="NCBI Taxonomy" id="260995"/>
    <lineage>
        <taxon>Eukaryota</taxon>
        <taxon>Metazoa</taxon>
        <taxon>Chordata</taxon>
        <taxon>Craniata</taxon>
        <taxon>Vertebrata</taxon>
        <taxon>Euteleostomi</taxon>
        <taxon>Amphibia</taxon>
        <taxon>Gymnophiona</taxon>
        <taxon>Geotrypetes</taxon>
    </lineage>
</organism>
<keyword evidence="7 8" id="KW-0418">Kinase</keyword>
<name>A0A6P8PUK8_GEOSA</name>
<keyword evidence="6" id="KW-1185">Reference proteome</keyword>
<comment type="subcellular location">
    <subcellularLocation>
        <location evidence="1">Mitochondrion</location>
    </subcellularLocation>
</comment>
<dbReference type="RefSeq" id="XP_033778450.1">
    <property type="nucleotide sequence ID" value="XM_033922559.1"/>
</dbReference>
<evidence type="ECO:0000256" key="4">
    <source>
        <dbReference type="ARBA" id="ARBA00035682"/>
    </source>
</evidence>
<evidence type="ECO:0000313" key="8">
    <source>
        <dbReference type="RefSeq" id="XP_033778448.1"/>
    </source>
</evidence>
<feature type="domain" description="Ribosomal protein mS38 C-terminal" evidence="5">
    <location>
        <begin position="123"/>
        <end position="156"/>
    </location>
</feature>
<sequence>MWVLRVTSQVAKTTRLAGSLLLGSVRASVCPSLTSVNYSTQHSRSVGTPPQRWYAVDPELEEMLVPRRMSISPLESWLTVFYSLPRAEVIDIQQNIGYAPGGAATKYNCPQQELGELDHNRVQCKNVLKIRRRKMNRHKYKKHQKKTKFLRRKILEGRRKKRQKKFEMDLKRIWRKAGLKKPAAGWQFPKIFVRHEKSE</sequence>
<evidence type="ECO:0000256" key="3">
    <source>
        <dbReference type="ARBA" id="ARBA00035647"/>
    </source>
</evidence>
<dbReference type="PANTHER" id="PTHR32035:SF3">
    <property type="entry name" value="SMALL RIBOSOMAL SUBUNIT PROTEIN MS38"/>
    <property type="match status" value="1"/>
</dbReference>
<dbReference type="InterPro" id="IPR013177">
    <property type="entry name" value="Ribosomal_mS38_C"/>
</dbReference>
<evidence type="ECO:0000259" key="5">
    <source>
        <dbReference type="SMART" id="SM01155"/>
    </source>
</evidence>
<dbReference type="AlphaFoldDB" id="A0A6P8PUK8"/>
<dbReference type="RefSeq" id="XP_033778449.1">
    <property type="nucleotide sequence ID" value="XM_033922558.1"/>
</dbReference>
<dbReference type="RefSeq" id="XP_033778448.1">
    <property type="nucleotide sequence ID" value="XM_033922557.1"/>
</dbReference>
<keyword evidence="2" id="KW-0496">Mitochondrion</keyword>
<dbReference type="SMART" id="SM01155">
    <property type="entry name" value="DUF1713"/>
    <property type="match status" value="1"/>
</dbReference>